<dbReference type="Proteomes" id="UP000503011">
    <property type="component" value="Chromosome"/>
</dbReference>
<dbReference type="EMBL" id="AP022871">
    <property type="protein sequence ID" value="BCB90204.1"/>
    <property type="molecule type" value="Genomic_DNA"/>
</dbReference>
<protein>
    <submittedName>
        <fullName evidence="1">Uncharacterized protein</fullName>
    </submittedName>
</protein>
<proteinExistence type="predicted"/>
<evidence type="ECO:0000313" key="2">
    <source>
        <dbReference type="Proteomes" id="UP000503011"/>
    </source>
</evidence>
<organism evidence="1 2">
    <name type="scientific">Phytohabitans suffuscus</name>
    <dbReference type="NCBI Taxonomy" id="624315"/>
    <lineage>
        <taxon>Bacteria</taxon>
        <taxon>Bacillati</taxon>
        <taxon>Actinomycetota</taxon>
        <taxon>Actinomycetes</taxon>
        <taxon>Micromonosporales</taxon>
        <taxon>Micromonosporaceae</taxon>
    </lineage>
</organism>
<name>A0A6F8YVW6_9ACTN</name>
<evidence type="ECO:0000313" key="1">
    <source>
        <dbReference type="EMBL" id="BCB90204.1"/>
    </source>
</evidence>
<dbReference type="RefSeq" id="WP_173162395.1">
    <property type="nucleotide sequence ID" value="NZ_AP022871.1"/>
</dbReference>
<reference evidence="1 2" key="1">
    <citation type="submission" date="2020-03" db="EMBL/GenBank/DDBJ databases">
        <title>Whole genome shotgun sequence of Phytohabitans suffuscus NBRC 105367.</title>
        <authorList>
            <person name="Komaki H."/>
            <person name="Tamura T."/>
        </authorList>
    </citation>
    <scope>NUCLEOTIDE SEQUENCE [LARGE SCALE GENOMIC DNA]</scope>
    <source>
        <strain evidence="1 2">NBRC 105367</strain>
    </source>
</reference>
<dbReference type="AlphaFoldDB" id="A0A6F8YVW6"/>
<accession>A0A6F8YVW6</accession>
<keyword evidence="2" id="KW-1185">Reference proteome</keyword>
<gene>
    <name evidence="1" type="ORF">Psuf_075170</name>
</gene>
<reference evidence="1 2" key="2">
    <citation type="submission" date="2020-03" db="EMBL/GenBank/DDBJ databases">
        <authorList>
            <person name="Ichikawa N."/>
            <person name="Kimura A."/>
            <person name="Kitahashi Y."/>
            <person name="Uohara A."/>
        </authorList>
    </citation>
    <scope>NUCLEOTIDE SEQUENCE [LARGE SCALE GENOMIC DNA]</scope>
    <source>
        <strain evidence="1 2">NBRC 105367</strain>
    </source>
</reference>
<dbReference type="KEGG" id="psuu:Psuf_075170"/>
<sequence>MGDFRVLDPIEVTPGYERSPIQRSNVDVGDGPAVTLDAGTLTVYRPGAFRPDRFRSGSPVTIGGREGFAATLLRHVVTGGPDRESRLNPTTRTVDVPGLAWQYADGAWATIESDYLAEHSMPPRVLRQLAERFTPRAPAAVKVPFRVTHLPAGWTLGSAGTRGIVSGETSVALLRFVPAATGFGGLTGPLDLDSGPAASIRITVSPVETEGPYRHPVSPPCPAGQHFCDVKIDSRYYAEVHDQSGTLSGAQVRAIADGLDFATVADRETWFPLDTHR</sequence>